<dbReference type="AlphaFoldDB" id="A0A814JJB9"/>
<feature type="region of interest" description="Disordered" evidence="2">
    <location>
        <begin position="75"/>
        <end position="283"/>
    </location>
</feature>
<comment type="caution">
    <text evidence="4">The sequence shown here is derived from an EMBL/GenBank/DDBJ whole genome shotgun (WGS) entry which is preliminary data.</text>
</comment>
<feature type="domain" description="RRM" evidence="3">
    <location>
        <begin position="4"/>
        <end position="74"/>
    </location>
</feature>
<evidence type="ECO:0000259" key="3">
    <source>
        <dbReference type="PROSITE" id="PS50102"/>
    </source>
</evidence>
<dbReference type="EMBL" id="CAJNOC010004894">
    <property type="protein sequence ID" value="CAF1036613.1"/>
    <property type="molecule type" value="Genomic_DNA"/>
</dbReference>
<feature type="compositionally biased region" description="Basic and acidic residues" evidence="2">
    <location>
        <begin position="247"/>
        <end position="268"/>
    </location>
</feature>
<proteinExistence type="predicted"/>
<feature type="compositionally biased region" description="Basic and acidic residues" evidence="2">
    <location>
        <begin position="106"/>
        <end position="137"/>
    </location>
</feature>
<dbReference type="PRINTS" id="PR01217">
    <property type="entry name" value="PRICHEXTENSN"/>
</dbReference>
<feature type="compositionally biased region" description="Basic and acidic residues" evidence="2">
    <location>
        <begin position="77"/>
        <end position="96"/>
    </location>
</feature>
<dbReference type="InterPro" id="IPR000504">
    <property type="entry name" value="RRM_dom"/>
</dbReference>
<feature type="compositionally biased region" description="Low complexity" evidence="2">
    <location>
        <begin position="272"/>
        <end position="283"/>
    </location>
</feature>
<dbReference type="Proteomes" id="UP000663879">
    <property type="component" value="Unassembled WGS sequence"/>
</dbReference>
<name>A0A814JJB9_9BILA</name>
<dbReference type="InterPro" id="IPR012677">
    <property type="entry name" value="Nucleotide-bd_a/b_plait_sf"/>
</dbReference>
<evidence type="ECO:0000256" key="2">
    <source>
        <dbReference type="SAM" id="MobiDB-lite"/>
    </source>
</evidence>
<feature type="compositionally biased region" description="Basic residues" evidence="2">
    <location>
        <begin position="207"/>
        <end position="219"/>
    </location>
</feature>
<gene>
    <name evidence="4" type="ORF">OXX778_LOCUS18144</name>
</gene>
<dbReference type="Pfam" id="PF00076">
    <property type="entry name" value="RRM_1"/>
    <property type="match status" value="1"/>
</dbReference>
<dbReference type="Gene3D" id="3.30.70.330">
    <property type="match status" value="1"/>
</dbReference>
<dbReference type="PANTHER" id="PTHR23295:SF6">
    <property type="entry name" value="NEOSIN, ISOFORM A"/>
    <property type="match status" value="1"/>
</dbReference>
<dbReference type="PROSITE" id="PS50102">
    <property type="entry name" value="RRM"/>
    <property type="match status" value="1"/>
</dbReference>
<keyword evidence="5" id="KW-1185">Reference proteome</keyword>
<dbReference type="PANTHER" id="PTHR23295">
    <property type="entry name" value="NUCLEAR RECEPTOR COACTIVATOR 5-RELATED"/>
    <property type="match status" value="1"/>
</dbReference>
<dbReference type="GO" id="GO:0003723">
    <property type="term" value="F:RNA binding"/>
    <property type="evidence" value="ECO:0007669"/>
    <property type="project" value="UniProtKB-UniRule"/>
</dbReference>
<accession>A0A814JJB9</accession>
<keyword evidence="1" id="KW-0694">RNA-binding</keyword>
<protein>
    <recommendedName>
        <fullName evidence="3">RRM domain-containing protein</fullName>
    </recommendedName>
</protein>
<evidence type="ECO:0000313" key="5">
    <source>
        <dbReference type="Proteomes" id="UP000663879"/>
    </source>
</evidence>
<dbReference type="SMART" id="SM00360">
    <property type="entry name" value="RRM"/>
    <property type="match status" value="1"/>
</dbReference>
<dbReference type="InterPro" id="IPR052600">
    <property type="entry name" value="Nuc_rcpt_coact/corep"/>
</dbReference>
<feature type="compositionally biased region" description="Basic and acidic residues" evidence="2">
    <location>
        <begin position="196"/>
        <end position="206"/>
    </location>
</feature>
<evidence type="ECO:0000313" key="4">
    <source>
        <dbReference type="EMBL" id="CAF1036613.1"/>
    </source>
</evidence>
<organism evidence="4 5">
    <name type="scientific">Brachionus calyciflorus</name>
    <dbReference type="NCBI Taxonomy" id="104777"/>
    <lineage>
        <taxon>Eukaryota</taxon>
        <taxon>Metazoa</taxon>
        <taxon>Spiralia</taxon>
        <taxon>Gnathifera</taxon>
        <taxon>Rotifera</taxon>
        <taxon>Eurotatoria</taxon>
        <taxon>Monogononta</taxon>
        <taxon>Pseudotrocha</taxon>
        <taxon>Ploima</taxon>
        <taxon>Brachionidae</taxon>
        <taxon>Brachionus</taxon>
    </lineage>
</organism>
<dbReference type="OrthoDB" id="79941at2759"/>
<dbReference type="InterPro" id="IPR035979">
    <property type="entry name" value="RBD_domain_sf"/>
</dbReference>
<dbReference type="SUPFAM" id="SSF54928">
    <property type="entry name" value="RNA-binding domain, RBD"/>
    <property type="match status" value="1"/>
</dbReference>
<reference evidence="4" key="1">
    <citation type="submission" date="2021-02" db="EMBL/GenBank/DDBJ databases">
        <authorList>
            <person name="Nowell W R."/>
        </authorList>
    </citation>
    <scope>NUCLEOTIDE SEQUENCE</scope>
    <source>
        <strain evidence="4">Ploen Becks lab</strain>
    </source>
</reference>
<feature type="compositionally biased region" description="Basic and acidic residues" evidence="2">
    <location>
        <begin position="150"/>
        <end position="163"/>
    </location>
</feature>
<dbReference type="CDD" id="cd12343">
    <property type="entry name" value="RRM1_2_CoAA_like"/>
    <property type="match status" value="1"/>
</dbReference>
<evidence type="ECO:0000256" key="1">
    <source>
        <dbReference type="PROSITE-ProRule" id="PRU00176"/>
    </source>
</evidence>
<sequence length="283" mass="32961">MSNVKIYVGNIPTAARNSELKDLFEKFGKVCECDILKDFAFVHMQDTSDAKAAIAGLHDTLWKGSRIRVEISTTKTNKGEPSERKLRALESRDRYRPRGAPPAYYRESRRSPSPYREPRLSRYSERDRVRPYPDYDHRRSRLPPPPMLSRDYRSPPPYDRDPYPPRGRYPPPHPHDPYYRSAPLPPPPPPHLSSRSHRDLNDDRSMRLRYRSRSPRRSRSGSPPPLPPPRRYRVESPPPPPPSSSSRSRDYKREHDGRRDRRFNDPKCENNSSYTSSSSSSSL</sequence>